<accession>A0A2M4C6A8</accession>
<evidence type="ECO:0000256" key="1">
    <source>
        <dbReference type="SAM" id="MobiDB-lite"/>
    </source>
</evidence>
<evidence type="ECO:0000313" key="2">
    <source>
        <dbReference type="EMBL" id="MBW60857.1"/>
    </source>
</evidence>
<feature type="region of interest" description="Disordered" evidence="1">
    <location>
        <begin position="35"/>
        <end position="96"/>
    </location>
</feature>
<dbReference type="EMBL" id="GGFJ01011716">
    <property type="protein sequence ID" value="MBW60857.1"/>
    <property type="molecule type" value="Transcribed_RNA"/>
</dbReference>
<sequence>MMIVSHLVRLKSMIRVSARVICCCLNDEPGSAISSAPHRSWKHHGGSKHSKHAANMSKGERQAKGPKSGPDQGRKKLKSVTTSAPPSQNLSSTGDRHSASSFLLQSTLLSAAARNASFDCGLRLLLWGLFIIPLHPANCRCIALRATMSPR</sequence>
<name>A0A2M4C6A8_9DIPT</name>
<organism evidence="2">
    <name type="scientific">Anopheles marajoara</name>
    <dbReference type="NCBI Taxonomy" id="58244"/>
    <lineage>
        <taxon>Eukaryota</taxon>
        <taxon>Metazoa</taxon>
        <taxon>Ecdysozoa</taxon>
        <taxon>Arthropoda</taxon>
        <taxon>Hexapoda</taxon>
        <taxon>Insecta</taxon>
        <taxon>Pterygota</taxon>
        <taxon>Neoptera</taxon>
        <taxon>Endopterygota</taxon>
        <taxon>Diptera</taxon>
        <taxon>Nematocera</taxon>
        <taxon>Culicoidea</taxon>
        <taxon>Culicidae</taxon>
        <taxon>Anophelinae</taxon>
        <taxon>Anopheles</taxon>
    </lineage>
</organism>
<feature type="compositionally biased region" description="Polar residues" evidence="1">
    <location>
        <begin position="79"/>
        <end position="96"/>
    </location>
</feature>
<protein>
    <submittedName>
        <fullName evidence="2">Putative secreted protein</fullName>
    </submittedName>
</protein>
<dbReference type="AlphaFoldDB" id="A0A2M4C6A8"/>
<feature type="compositionally biased region" description="Basic residues" evidence="1">
    <location>
        <begin position="39"/>
        <end position="52"/>
    </location>
</feature>
<reference evidence="2" key="1">
    <citation type="submission" date="2018-01" db="EMBL/GenBank/DDBJ databases">
        <title>An insight into the sialome of Amazonian anophelines.</title>
        <authorList>
            <person name="Ribeiro J.M."/>
            <person name="Scarpassa V."/>
            <person name="Calvo E."/>
        </authorList>
    </citation>
    <scope>NUCLEOTIDE SEQUENCE</scope>
    <source>
        <tissue evidence="2">Salivary glands</tissue>
    </source>
</reference>
<proteinExistence type="predicted"/>